<name>A0A4R7KUK1_9CLOT</name>
<evidence type="ECO:0000313" key="1">
    <source>
        <dbReference type="EMBL" id="TDT61984.1"/>
    </source>
</evidence>
<dbReference type="Proteomes" id="UP000295325">
    <property type="component" value="Unassembled WGS sequence"/>
</dbReference>
<keyword evidence="2" id="KW-1185">Reference proteome</keyword>
<comment type="caution">
    <text evidence="1">The sequence shown here is derived from an EMBL/GenBank/DDBJ whole genome shotgun (WGS) entry which is preliminary data.</text>
</comment>
<gene>
    <name evidence="1" type="ORF">EDD71_105164</name>
</gene>
<reference evidence="1 2" key="1">
    <citation type="submission" date="2019-03" db="EMBL/GenBank/DDBJ databases">
        <title>Genomic Encyclopedia of Type Strains, Phase IV (KMG-IV): sequencing the most valuable type-strain genomes for metagenomic binning, comparative biology and taxonomic classification.</title>
        <authorList>
            <person name="Goeker M."/>
        </authorList>
    </citation>
    <scope>NUCLEOTIDE SEQUENCE [LARGE SCALE GENOMIC DNA]</scope>
    <source>
        <strain evidence="1 2">DSM 24455</strain>
    </source>
</reference>
<evidence type="ECO:0000313" key="2">
    <source>
        <dbReference type="Proteomes" id="UP000295325"/>
    </source>
</evidence>
<organism evidence="1 2">
    <name type="scientific">Fonticella tunisiensis</name>
    <dbReference type="NCBI Taxonomy" id="1096341"/>
    <lineage>
        <taxon>Bacteria</taxon>
        <taxon>Bacillati</taxon>
        <taxon>Bacillota</taxon>
        <taxon>Clostridia</taxon>
        <taxon>Eubacteriales</taxon>
        <taxon>Clostridiaceae</taxon>
        <taxon>Fonticella</taxon>
    </lineage>
</organism>
<protein>
    <submittedName>
        <fullName evidence="1">Uncharacterized protein</fullName>
    </submittedName>
</protein>
<proteinExistence type="predicted"/>
<sequence length="48" mass="5375">MEIKCPTCGYKVKDSMVCPRCRTKLIDCFNCSGNCAKCPSKNIEISKK</sequence>
<dbReference type="EMBL" id="SOAZ01000005">
    <property type="protein sequence ID" value="TDT61984.1"/>
    <property type="molecule type" value="Genomic_DNA"/>
</dbReference>
<accession>A0A4R7KUK1</accession>
<dbReference type="AlphaFoldDB" id="A0A4R7KUK1"/>